<dbReference type="OrthoDB" id="244495at2759"/>
<dbReference type="AlphaFoldDB" id="A0A167QUV1"/>
<gene>
    <name evidence="3" type="ORF">PHYBLDRAFT_160962</name>
</gene>
<dbReference type="RefSeq" id="XP_018298354.1">
    <property type="nucleotide sequence ID" value="XM_018434324.1"/>
</dbReference>
<evidence type="ECO:0000256" key="2">
    <source>
        <dbReference type="SAM" id="MobiDB-lite"/>
    </source>
</evidence>
<dbReference type="EMBL" id="KV440971">
    <property type="protein sequence ID" value="OAD80314.1"/>
    <property type="molecule type" value="Genomic_DNA"/>
</dbReference>
<dbReference type="GO" id="GO:0000307">
    <property type="term" value="C:cyclin-dependent protein kinase holoenzyme complex"/>
    <property type="evidence" value="ECO:0007669"/>
    <property type="project" value="TreeGrafter"/>
</dbReference>
<dbReference type="PANTHER" id="PTHR15615">
    <property type="match status" value="1"/>
</dbReference>
<reference evidence="4" key="1">
    <citation type="submission" date="2015-06" db="EMBL/GenBank/DDBJ databases">
        <title>Expansion of signal transduction pathways in fungi by whole-genome duplication.</title>
        <authorList>
            <consortium name="DOE Joint Genome Institute"/>
            <person name="Corrochano L.M."/>
            <person name="Kuo A."/>
            <person name="Marcet-Houben M."/>
            <person name="Polaino S."/>
            <person name="Salamov A."/>
            <person name="Villalobos J.M."/>
            <person name="Alvarez M.I."/>
            <person name="Avalos J."/>
            <person name="Benito E.P."/>
            <person name="Benoit I."/>
            <person name="Burger G."/>
            <person name="Camino L.P."/>
            <person name="Canovas D."/>
            <person name="Cerda-Olmedo E."/>
            <person name="Cheng J.-F."/>
            <person name="Dominguez A."/>
            <person name="Elias M."/>
            <person name="Eslava A.P."/>
            <person name="Glaser F."/>
            <person name="Grimwood J."/>
            <person name="Gutierrez G."/>
            <person name="Heitman J."/>
            <person name="Henrissat B."/>
            <person name="Iturriaga E.A."/>
            <person name="Lang B.F."/>
            <person name="Lavin J.L."/>
            <person name="Lee S."/>
            <person name="Li W."/>
            <person name="Lindquist E."/>
            <person name="Lopez-Garcia S."/>
            <person name="Luque E.M."/>
            <person name="Marcos A.T."/>
            <person name="Martin J."/>
            <person name="McCluskey K."/>
            <person name="Medina H.R."/>
            <person name="Miralles-Duran A."/>
            <person name="Miyazaki A."/>
            <person name="Munoz-Torres E."/>
            <person name="Oguiza J.A."/>
            <person name="Ohm R."/>
            <person name="Olmedo M."/>
            <person name="Orejas M."/>
            <person name="Ortiz-Castellanos L."/>
            <person name="Pisabarro A.G."/>
            <person name="Rodriguez-Romero J."/>
            <person name="Ruiz-Herrera J."/>
            <person name="Ruiz-Vazquez R."/>
            <person name="Sanz C."/>
            <person name="Schackwitz W."/>
            <person name="Schmutz J."/>
            <person name="Shahriari M."/>
            <person name="Shelest E."/>
            <person name="Silva-Franco F."/>
            <person name="Soanes D."/>
            <person name="Syed K."/>
            <person name="Tagua V.G."/>
            <person name="Talbot N.J."/>
            <person name="Thon M."/>
            <person name="De vries R.P."/>
            <person name="Wiebenga A."/>
            <person name="Yadav J.S."/>
            <person name="Braun E.L."/>
            <person name="Baker S."/>
            <person name="Garre V."/>
            <person name="Horwitz B."/>
            <person name="Torres-Martinez S."/>
            <person name="Idnurm A."/>
            <person name="Herrera-Estrella A."/>
            <person name="Gabaldon T."/>
            <person name="Grigoriev I.V."/>
        </authorList>
    </citation>
    <scope>NUCLEOTIDE SEQUENCE [LARGE SCALE GENOMIC DNA]</scope>
    <source>
        <strain evidence="4">NRRL 1555(-)</strain>
    </source>
</reference>
<dbReference type="InterPro" id="IPR013922">
    <property type="entry name" value="Cyclin_PHO80-like"/>
</dbReference>
<dbReference type="Gene3D" id="1.10.472.10">
    <property type="entry name" value="Cyclin-like"/>
    <property type="match status" value="1"/>
</dbReference>
<feature type="region of interest" description="Disordered" evidence="2">
    <location>
        <begin position="181"/>
        <end position="200"/>
    </location>
</feature>
<sequence>MMMQNRGEPQAYTLFPATKPTFFPSQSAFACPTLPLTCAGTGTGAGAVITNNRIQSNNNNINGNRHSITNRNRNRNSGSSISSISSINSLSSLNSLNSISMNGTIGRNINNNVSTTTATATATATTTTTTTTTMTTSIILLLLTVTVVICTNRRHSSLCPNHIHQYMSKHKHKHNLELEELKDKKEEAKKEDYEQQRKPNSYAPCLPPAIVHVSNDTVDTMIPSLAEFAASMVYLMWHARQPLRHGISSRSAASANPAFKRFVLQVLTATRLTESVVYLAMKFIAILLYSNPTIEGDEGSEYRLLIVALMLSNKFLDDITFTNKTWAEVSGMKLQDLNVMEAEFLDALDYNIFVRDTEYNHWKTVLDRCRERARMTCFESSPEREEFIRVTLVSLGLKEDARKQEERYRREQQEERQKRESQLQKERLAWEVLQQSNYHRRDYGSNTMNLHFSPLNSSHNRHHRIQKQTHLPSPSRFVTPPPPISRHSLPKVPIHHHHHHHHQEEGEQVNNNDGTYYFRRCQEFNPIRANRFHSQPFAATWDPFNTEQDLFSSHPLVQPQNVNTFLSWRNYN</sequence>
<dbReference type="Pfam" id="PF08613">
    <property type="entry name" value="Cyclin"/>
    <property type="match status" value="1"/>
</dbReference>
<proteinExistence type="predicted"/>
<dbReference type="Proteomes" id="UP000077315">
    <property type="component" value="Unassembled WGS sequence"/>
</dbReference>
<dbReference type="GeneID" id="28995230"/>
<keyword evidence="4" id="KW-1185">Reference proteome</keyword>
<dbReference type="GO" id="GO:0016538">
    <property type="term" value="F:cyclin-dependent protein serine/threonine kinase regulator activity"/>
    <property type="evidence" value="ECO:0007669"/>
    <property type="project" value="TreeGrafter"/>
</dbReference>
<name>A0A167QUV1_PHYB8</name>
<dbReference type="SUPFAM" id="SSF47954">
    <property type="entry name" value="Cyclin-like"/>
    <property type="match status" value="1"/>
</dbReference>
<evidence type="ECO:0000313" key="3">
    <source>
        <dbReference type="EMBL" id="OAD80314.1"/>
    </source>
</evidence>
<keyword evidence="1" id="KW-0175">Coiled coil</keyword>
<dbReference type="InParanoid" id="A0A167QUV1"/>
<dbReference type="InterPro" id="IPR036915">
    <property type="entry name" value="Cyclin-like_sf"/>
</dbReference>
<dbReference type="PROSITE" id="PS51257">
    <property type="entry name" value="PROKAR_LIPOPROTEIN"/>
    <property type="match status" value="1"/>
</dbReference>
<dbReference type="CDD" id="cd20557">
    <property type="entry name" value="CYCLIN_ScPCL1-like"/>
    <property type="match status" value="1"/>
</dbReference>
<feature type="compositionally biased region" description="Basic and acidic residues" evidence="2">
    <location>
        <begin position="181"/>
        <end position="197"/>
    </location>
</feature>
<organism evidence="3 4">
    <name type="scientific">Phycomyces blakesleeanus (strain ATCC 8743b / DSM 1359 / FGSC 10004 / NBRC 33097 / NRRL 1555)</name>
    <dbReference type="NCBI Taxonomy" id="763407"/>
    <lineage>
        <taxon>Eukaryota</taxon>
        <taxon>Fungi</taxon>
        <taxon>Fungi incertae sedis</taxon>
        <taxon>Mucoromycota</taxon>
        <taxon>Mucoromycotina</taxon>
        <taxon>Mucoromycetes</taxon>
        <taxon>Mucorales</taxon>
        <taxon>Phycomycetaceae</taxon>
        <taxon>Phycomyces</taxon>
    </lineage>
</organism>
<feature type="coiled-coil region" evidence="1">
    <location>
        <begin position="394"/>
        <end position="429"/>
    </location>
</feature>
<dbReference type="STRING" id="763407.A0A167QUV1"/>
<evidence type="ECO:0000313" key="4">
    <source>
        <dbReference type="Proteomes" id="UP000077315"/>
    </source>
</evidence>
<feature type="region of interest" description="Disordered" evidence="2">
    <location>
        <begin position="54"/>
        <end position="83"/>
    </location>
</feature>
<evidence type="ECO:0000256" key="1">
    <source>
        <dbReference type="SAM" id="Coils"/>
    </source>
</evidence>
<accession>A0A167QUV1</accession>
<dbReference type="GO" id="GO:0019901">
    <property type="term" value="F:protein kinase binding"/>
    <property type="evidence" value="ECO:0007669"/>
    <property type="project" value="InterPro"/>
</dbReference>
<dbReference type="VEuPathDB" id="FungiDB:PHYBLDRAFT_160962"/>
<dbReference type="PANTHER" id="PTHR15615:SF27">
    <property type="entry name" value="PHO85 CYCLIN CLG1"/>
    <property type="match status" value="1"/>
</dbReference>
<protein>
    <submittedName>
        <fullName evidence="3">Cyclin</fullName>
    </submittedName>
</protein>
<dbReference type="GO" id="GO:0005634">
    <property type="term" value="C:nucleus"/>
    <property type="evidence" value="ECO:0007669"/>
    <property type="project" value="TreeGrafter"/>
</dbReference>